<dbReference type="AlphaFoldDB" id="A0A7W8HZA7"/>
<dbReference type="EMBL" id="JACHFZ010000004">
    <property type="protein sequence ID" value="MBB5292434.1"/>
    <property type="molecule type" value="Genomic_DNA"/>
</dbReference>
<protein>
    <submittedName>
        <fullName evidence="1">Uncharacterized protein</fullName>
    </submittedName>
</protein>
<gene>
    <name evidence="1" type="ORF">HNQ67_001958</name>
</gene>
<proteinExistence type="predicted"/>
<dbReference type="RefSeq" id="WP_183254872.1">
    <property type="nucleotide sequence ID" value="NZ_BAAAFF010000001.1"/>
</dbReference>
<evidence type="ECO:0000313" key="1">
    <source>
        <dbReference type="EMBL" id="MBB5292434.1"/>
    </source>
</evidence>
<comment type="caution">
    <text evidence="1">The sequence shown here is derived from an EMBL/GenBank/DDBJ whole genome shotgun (WGS) entry which is preliminary data.</text>
</comment>
<keyword evidence="2" id="KW-1185">Reference proteome</keyword>
<evidence type="ECO:0000313" key="2">
    <source>
        <dbReference type="Proteomes" id="UP000566663"/>
    </source>
</evidence>
<sequence>MKSRLVVLIVRVDFEAPGVRGARAQQRYAGRIIEIRRNTRTVMVRSV</sequence>
<name>A0A7W8HZA7_9CAUL</name>
<reference evidence="1 2" key="1">
    <citation type="submission" date="2020-08" db="EMBL/GenBank/DDBJ databases">
        <title>Genomic Encyclopedia of Type Strains, Phase IV (KMG-IV): sequencing the most valuable type-strain genomes for metagenomic binning, comparative biology and taxonomic classification.</title>
        <authorList>
            <person name="Goeker M."/>
        </authorList>
    </citation>
    <scope>NUCLEOTIDE SEQUENCE [LARGE SCALE GENOMIC DNA]</scope>
    <source>
        <strain evidence="1 2">DSM 25335</strain>
    </source>
</reference>
<dbReference type="Proteomes" id="UP000566663">
    <property type="component" value="Unassembled WGS sequence"/>
</dbReference>
<organism evidence="1 2">
    <name type="scientific">Brevundimonas basaltis</name>
    <dbReference type="NCBI Taxonomy" id="472166"/>
    <lineage>
        <taxon>Bacteria</taxon>
        <taxon>Pseudomonadati</taxon>
        <taxon>Pseudomonadota</taxon>
        <taxon>Alphaproteobacteria</taxon>
        <taxon>Caulobacterales</taxon>
        <taxon>Caulobacteraceae</taxon>
        <taxon>Brevundimonas</taxon>
    </lineage>
</organism>
<accession>A0A7W8HZA7</accession>